<evidence type="ECO:0000256" key="1">
    <source>
        <dbReference type="SAM" id="MobiDB-lite"/>
    </source>
</evidence>
<organism evidence="2">
    <name type="scientific">Tanacetum cinerariifolium</name>
    <name type="common">Dalmatian daisy</name>
    <name type="synonym">Chrysanthemum cinerariifolium</name>
    <dbReference type="NCBI Taxonomy" id="118510"/>
    <lineage>
        <taxon>Eukaryota</taxon>
        <taxon>Viridiplantae</taxon>
        <taxon>Streptophyta</taxon>
        <taxon>Embryophyta</taxon>
        <taxon>Tracheophyta</taxon>
        <taxon>Spermatophyta</taxon>
        <taxon>Magnoliopsida</taxon>
        <taxon>eudicotyledons</taxon>
        <taxon>Gunneridae</taxon>
        <taxon>Pentapetalae</taxon>
        <taxon>asterids</taxon>
        <taxon>campanulids</taxon>
        <taxon>Asterales</taxon>
        <taxon>Asteraceae</taxon>
        <taxon>Asteroideae</taxon>
        <taxon>Anthemideae</taxon>
        <taxon>Anthemidinae</taxon>
        <taxon>Tanacetum</taxon>
    </lineage>
</organism>
<feature type="compositionally biased region" description="Low complexity" evidence="1">
    <location>
        <begin position="37"/>
        <end position="51"/>
    </location>
</feature>
<sequence length="51" mass="5271">RARVAAGAPQPRAAPARLPLHPRGAGAGAARRRHLPGLRPGRPPAGARVRQ</sequence>
<accession>A0A699XMB3</accession>
<feature type="non-terminal residue" evidence="2">
    <location>
        <position position="1"/>
    </location>
</feature>
<name>A0A699XMB3_TANCI</name>
<comment type="caution">
    <text evidence="2">The sequence shown here is derived from an EMBL/GenBank/DDBJ whole genome shotgun (WGS) entry which is preliminary data.</text>
</comment>
<dbReference type="AlphaFoldDB" id="A0A699XMB3"/>
<reference evidence="2" key="1">
    <citation type="journal article" date="2019" name="Sci. Rep.">
        <title>Draft genome of Tanacetum cinerariifolium, the natural source of mosquito coil.</title>
        <authorList>
            <person name="Yamashiro T."/>
            <person name="Shiraishi A."/>
            <person name="Satake H."/>
            <person name="Nakayama K."/>
        </authorList>
    </citation>
    <scope>NUCLEOTIDE SEQUENCE</scope>
</reference>
<protein>
    <submittedName>
        <fullName evidence="2">Uncharacterized protein</fullName>
    </submittedName>
</protein>
<evidence type="ECO:0000313" key="2">
    <source>
        <dbReference type="EMBL" id="GFD60949.1"/>
    </source>
</evidence>
<feature type="compositionally biased region" description="Low complexity" evidence="1">
    <location>
        <begin position="1"/>
        <end position="24"/>
    </location>
</feature>
<feature type="region of interest" description="Disordered" evidence="1">
    <location>
        <begin position="1"/>
        <end position="51"/>
    </location>
</feature>
<dbReference type="EMBL" id="BKCJ011884824">
    <property type="protein sequence ID" value="GFD60949.1"/>
    <property type="molecule type" value="Genomic_DNA"/>
</dbReference>
<gene>
    <name evidence="2" type="ORF">Tci_932918</name>
</gene>
<proteinExistence type="predicted"/>